<keyword evidence="3" id="KW-1185">Reference proteome</keyword>
<protein>
    <submittedName>
        <fullName evidence="2">DUF3784 domain-containing protein</fullName>
    </submittedName>
</protein>
<feature type="transmembrane region" description="Helical" evidence="1">
    <location>
        <begin position="84"/>
        <end position="100"/>
    </location>
</feature>
<sequence>MDTTLLFTTGLMSLSYLVVAFVITPANARYLLAGYNTMSEEKRQAFDIDRYLTIFFKPFFKKLTLFPPLSLLVLTAFLEAEEAIIAWSIIQGLPFAWFLWRSYAFQR</sequence>
<proteinExistence type="predicted"/>
<dbReference type="Proteomes" id="UP001317963">
    <property type="component" value="Chromosome"/>
</dbReference>
<accession>A0ABY6Q501</accession>
<reference evidence="2 3" key="1">
    <citation type="submission" date="2019-02" db="EMBL/GenBank/DDBJ databases">
        <title>Halieaceae_genomes.</title>
        <authorList>
            <person name="Li S.-H."/>
        </authorList>
    </citation>
    <scope>NUCLEOTIDE SEQUENCE [LARGE SCALE GENOMIC DNA]</scope>
    <source>
        <strain evidence="2 3">JH123</strain>
    </source>
</reference>
<keyword evidence="1" id="KW-0812">Transmembrane</keyword>
<feature type="transmembrane region" description="Helical" evidence="1">
    <location>
        <begin position="14"/>
        <end position="38"/>
    </location>
</feature>
<evidence type="ECO:0000313" key="3">
    <source>
        <dbReference type="Proteomes" id="UP001317963"/>
    </source>
</evidence>
<dbReference type="Pfam" id="PF12650">
    <property type="entry name" value="DUF3784"/>
    <property type="match status" value="1"/>
</dbReference>
<dbReference type="EMBL" id="CP036501">
    <property type="protein sequence ID" value="UZP73694.1"/>
    <property type="molecule type" value="Genomic_DNA"/>
</dbReference>
<dbReference type="RefSeq" id="WP_279242490.1">
    <property type="nucleotide sequence ID" value="NZ_CP036501.1"/>
</dbReference>
<keyword evidence="1" id="KW-0472">Membrane</keyword>
<keyword evidence="1" id="KW-1133">Transmembrane helix</keyword>
<organism evidence="2 3">
    <name type="scientific">Candidatus Paraluminiphilus aquimaris</name>
    <dbReference type="NCBI Taxonomy" id="2518994"/>
    <lineage>
        <taxon>Bacteria</taxon>
        <taxon>Pseudomonadati</taxon>
        <taxon>Pseudomonadota</taxon>
        <taxon>Gammaproteobacteria</taxon>
        <taxon>Cellvibrionales</taxon>
        <taxon>Halieaceae</taxon>
        <taxon>Candidatus Paraluminiphilus</taxon>
    </lineage>
</organism>
<evidence type="ECO:0000313" key="2">
    <source>
        <dbReference type="EMBL" id="UZP73694.1"/>
    </source>
</evidence>
<dbReference type="InterPro" id="IPR017259">
    <property type="entry name" value="UCP037672"/>
</dbReference>
<gene>
    <name evidence="2" type="ORF">E0F26_02610</name>
</gene>
<evidence type="ECO:0000256" key="1">
    <source>
        <dbReference type="SAM" id="Phobius"/>
    </source>
</evidence>
<name>A0ABY6Q501_9GAMM</name>
<feature type="transmembrane region" description="Helical" evidence="1">
    <location>
        <begin position="59"/>
        <end position="78"/>
    </location>
</feature>